<protein>
    <submittedName>
        <fullName evidence="4">RNA recognition motif domain, nucleotide-binding alpha-beta plait domain superfamily</fullName>
    </submittedName>
</protein>
<evidence type="ECO:0000313" key="4">
    <source>
        <dbReference type="EMBL" id="KAF5811960.1"/>
    </source>
</evidence>
<keyword evidence="5" id="KW-1185">Reference proteome</keyword>
<dbReference type="Proteomes" id="UP000215914">
    <property type="component" value="Unassembled WGS sequence"/>
</dbReference>
<feature type="region of interest" description="Disordered" evidence="2">
    <location>
        <begin position="425"/>
        <end position="445"/>
    </location>
</feature>
<dbReference type="InterPro" id="IPR012677">
    <property type="entry name" value="Nucleotide-bd_a/b_plait_sf"/>
</dbReference>
<evidence type="ECO:0000313" key="5">
    <source>
        <dbReference type="Proteomes" id="UP000215914"/>
    </source>
</evidence>
<reference evidence="4" key="1">
    <citation type="journal article" date="2017" name="Nature">
        <title>The sunflower genome provides insights into oil metabolism, flowering and Asterid evolution.</title>
        <authorList>
            <person name="Badouin H."/>
            <person name="Gouzy J."/>
            <person name="Grassa C.J."/>
            <person name="Murat F."/>
            <person name="Staton S.E."/>
            <person name="Cottret L."/>
            <person name="Lelandais-Briere C."/>
            <person name="Owens G.L."/>
            <person name="Carrere S."/>
            <person name="Mayjonade B."/>
            <person name="Legrand L."/>
            <person name="Gill N."/>
            <person name="Kane N.C."/>
            <person name="Bowers J.E."/>
            <person name="Hubner S."/>
            <person name="Bellec A."/>
            <person name="Berard A."/>
            <person name="Berges H."/>
            <person name="Blanchet N."/>
            <person name="Boniface M.C."/>
            <person name="Brunel D."/>
            <person name="Catrice O."/>
            <person name="Chaidir N."/>
            <person name="Claudel C."/>
            <person name="Donnadieu C."/>
            <person name="Faraut T."/>
            <person name="Fievet G."/>
            <person name="Helmstetter N."/>
            <person name="King M."/>
            <person name="Knapp S.J."/>
            <person name="Lai Z."/>
            <person name="Le Paslier M.C."/>
            <person name="Lippi Y."/>
            <person name="Lorenzon L."/>
            <person name="Mandel J.R."/>
            <person name="Marage G."/>
            <person name="Marchand G."/>
            <person name="Marquand E."/>
            <person name="Bret-Mestries E."/>
            <person name="Morien E."/>
            <person name="Nambeesan S."/>
            <person name="Nguyen T."/>
            <person name="Pegot-Espagnet P."/>
            <person name="Pouilly N."/>
            <person name="Raftis F."/>
            <person name="Sallet E."/>
            <person name="Schiex T."/>
            <person name="Thomas J."/>
            <person name="Vandecasteele C."/>
            <person name="Vares D."/>
            <person name="Vear F."/>
            <person name="Vautrin S."/>
            <person name="Crespi M."/>
            <person name="Mangin B."/>
            <person name="Burke J.M."/>
            <person name="Salse J."/>
            <person name="Munos S."/>
            <person name="Vincourt P."/>
            <person name="Rieseberg L.H."/>
            <person name="Langlade N.B."/>
        </authorList>
    </citation>
    <scope>NUCLEOTIDE SEQUENCE</scope>
    <source>
        <tissue evidence="4">Leaves</tissue>
    </source>
</reference>
<proteinExistence type="predicted"/>
<evidence type="ECO:0000256" key="2">
    <source>
        <dbReference type="SAM" id="MobiDB-lite"/>
    </source>
</evidence>
<dbReference type="PANTHER" id="PTHR34427:SF5">
    <property type="entry name" value="DUF4283 DOMAIN-CONTAINING PROTEIN"/>
    <property type="match status" value="1"/>
</dbReference>
<evidence type="ECO:0000259" key="3">
    <source>
        <dbReference type="PROSITE" id="PS50102"/>
    </source>
</evidence>
<dbReference type="InterPro" id="IPR035979">
    <property type="entry name" value="RBD_domain_sf"/>
</dbReference>
<dbReference type="SUPFAM" id="SSF54928">
    <property type="entry name" value="RNA-binding domain, RBD"/>
    <property type="match status" value="1"/>
</dbReference>
<dbReference type="CDD" id="cd00590">
    <property type="entry name" value="RRM_SF"/>
    <property type="match status" value="1"/>
</dbReference>
<feature type="domain" description="RRM" evidence="3">
    <location>
        <begin position="8"/>
        <end position="85"/>
    </location>
</feature>
<organism evidence="4 5">
    <name type="scientific">Helianthus annuus</name>
    <name type="common">Common sunflower</name>
    <dbReference type="NCBI Taxonomy" id="4232"/>
    <lineage>
        <taxon>Eukaryota</taxon>
        <taxon>Viridiplantae</taxon>
        <taxon>Streptophyta</taxon>
        <taxon>Embryophyta</taxon>
        <taxon>Tracheophyta</taxon>
        <taxon>Spermatophyta</taxon>
        <taxon>Magnoliopsida</taxon>
        <taxon>eudicotyledons</taxon>
        <taxon>Gunneridae</taxon>
        <taxon>Pentapetalae</taxon>
        <taxon>asterids</taxon>
        <taxon>campanulids</taxon>
        <taxon>Asterales</taxon>
        <taxon>Asteraceae</taxon>
        <taxon>Asteroideae</taxon>
        <taxon>Heliantheae alliance</taxon>
        <taxon>Heliantheae</taxon>
        <taxon>Helianthus</taxon>
    </lineage>
</organism>
<reference evidence="4" key="2">
    <citation type="submission" date="2020-06" db="EMBL/GenBank/DDBJ databases">
        <title>Helianthus annuus Genome sequencing and assembly Release 2.</title>
        <authorList>
            <person name="Gouzy J."/>
            <person name="Langlade N."/>
            <person name="Munos S."/>
        </authorList>
    </citation>
    <scope>NUCLEOTIDE SEQUENCE</scope>
    <source>
        <tissue evidence="4">Leaves</tissue>
    </source>
</reference>
<dbReference type="PANTHER" id="PTHR34427">
    <property type="entry name" value="DUF4283 DOMAIN PROTEIN"/>
    <property type="match status" value="1"/>
</dbReference>
<dbReference type="EMBL" id="MNCJ02000319">
    <property type="protein sequence ID" value="KAF5811960.1"/>
    <property type="molecule type" value="Genomic_DNA"/>
</dbReference>
<feature type="region of interest" description="Disordered" evidence="2">
    <location>
        <begin position="357"/>
        <end position="391"/>
    </location>
</feature>
<dbReference type="Gramene" id="mRNA:HanXRQr2_Chr04g0187361">
    <property type="protein sequence ID" value="mRNA:HanXRQr2_Chr04g0187361"/>
    <property type="gene ID" value="HanXRQr2_Chr04g0187361"/>
</dbReference>
<dbReference type="Gene3D" id="3.30.70.330">
    <property type="match status" value="1"/>
</dbReference>
<dbReference type="SMART" id="SM00360">
    <property type="entry name" value="RRM"/>
    <property type="match status" value="1"/>
</dbReference>
<accession>A0A9K3JCU0</accession>
<gene>
    <name evidence="4" type="ORF">HanXRQr2_Chr04g0187361</name>
</gene>
<dbReference type="AlphaFoldDB" id="A0A9K3JCU0"/>
<feature type="compositionally biased region" description="Basic and acidic residues" evidence="2">
    <location>
        <begin position="375"/>
        <end position="391"/>
    </location>
</feature>
<comment type="caution">
    <text evidence="4">The sequence shown here is derived from an EMBL/GenBank/DDBJ whole genome shotgun (WGS) entry which is preliminary data.</text>
</comment>
<keyword evidence="1" id="KW-0694">RNA-binding</keyword>
<dbReference type="InterPro" id="IPR000504">
    <property type="entry name" value="RRM_dom"/>
</dbReference>
<dbReference type="Pfam" id="PF00076">
    <property type="entry name" value="RRM_1"/>
    <property type="match status" value="1"/>
</dbReference>
<sequence length="555" mass="60853">MVDLSRTTTFFISNLPDWCDSNRLWDAFKHYQNLEDAFVPKKRDAGGNRFGFIRLSNLVRTKDWVLELSKISIDGAKLGVNVAKFQFDGTRTDVHGNFFPGENGQKFQGRSESVPHIPNNKGVDLNQVSGSGDARAQEKIGGTQPKVAPLNFGAWAPKIRTVEVNPSGDDSFSVFGDGALVVDFCDVGSVNNFLRENIADDLGIVEMKYLGGVRTLINFTNWEVALAFKNNGDRWCKWISKLVKWEGQNLEFQRIAWLSIVGVPMVYWDGEVFNSIGKNYGKIVAPSEASLKDVDISVGMVGVLVHHGSRINEEIRVLINGAYHQVWITETDKGWQPINCNESGGVEGDVDVVDSDAVSSDHEVGPLSSSGESVMPDKGEKEDRETVDSYRKAEDRTAHRVGRLHGNQEVCDDYGEKIEKQGVGSLGGGCSTSNPKRPEVGPSISNFSKGPVSLVNFSDFEPVKEGDVGPFIVEVNNSPVGPDDRTNSDPFNLSPIIKSELKYVTSRKKKQSVSFSVSLGSKKLDSGKESGEGDEVLRIGEDGLGLIGAFHCRRN</sequence>
<name>A0A9K3JCU0_HELAN</name>
<dbReference type="PROSITE" id="PS50102">
    <property type="entry name" value="RRM"/>
    <property type="match status" value="1"/>
</dbReference>
<dbReference type="GO" id="GO:0003723">
    <property type="term" value="F:RNA binding"/>
    <property type="evidence" value="ECO:0007669"/>
    <property type="project" value="UniProtKB-UniRule"/>
</dbReference>
<evidence type="ECO:0000256" key="1">
    <source>
        <dbReference type="PROSITE-ProRule" id="PRU00176"/>
    </source>
</evidence>